<sequence>MNKALTGSLIGIVLIGGGLAGGSYYMGSRLEDSYRNSFNLNDKRFAVKLNNFSMGPLSGKAAWTGEITPDLCDPSLKFIVRGEDILHRSLTGYRVESKIYLVRPKDNSAVLLFDTDTAIGWTGDIDGSLKVPAGSHADGKPAMNSEGDLAVTRDDFRIEWQQISGRFKGGRQDGETEIRSFELSMPLVKISQAGRDSAEFELKNLNYYNDIGIGTFGSRPVSGSDKLDIESFSFTNSSGDMSLSNLKMGGTQTADGKTLSYNWNGDIGRFSFGSSDQFGRGRYSIDKIHLNSHIKGLNIAALEKLHALLKRQSQTCVPHEEQTRAMQDFIVELAKNGVSAESKGNQLSFNGGTATAEAQASLPAGDYTAENLPSKAWEALRYSARASIDKKLIREIARLEKKGQEPSDEEIAKAVAEIVTLTGGREEGDKIVMSIEKQ</sequence>
<comment type="caution">
    <text evidence="1">The sequence shown here is derived from an EMBL/GenBank/DDBJ whole genome shotgun (WGS) entry which is preliminary data.</text>
</comment>
<dbReference type="Pfam" id="PF06097">
    <property type="entry name" value="DUF945"/>
    <property type="match status" value="1"/>
</dbReference>
<name>A0ABS9NKY4_9NEIS</name>
<dbReference type="EMBL" id="JAKOOW010000006">
    <property type="protein sequence ID" value="MCG6503170.1"/>
    <property type="molecule type" value="Genomic_DNA"/>
</dbReference>
<keyword evidence="2" id="KW-1185">Reference proteome</keyword>
<evidence type="ECO:0000313" key="2">
    <source>
        <dbReference type="Proteomes" id="UP001298424"/>
    </source>
</evidence>
<dbReference type="Proteomes" id="UP001298424">
    <property type="component" value="Unassembled WGS sequence"/>
</dbReference>
<dbReference type="RefSeq" id="WP_238745243.1">
    <property type="nucleotide sequence ID" value="NZ_JAKOOW010000006.1"/>
</dbReference>
<protein>
    <submittedName>
        <fullName evidence="1">YdgA family protein</fullName>
    </submittedName>
</protein>
<reference evidence="1 2" key="1">
    <citation type="submission" date="2022-02" db="EMBL/GenBank/DDBJ databases">
        <title>Genome sequence data of Kingella unionensis sp. nov. strain CICC 24913 (CCUG 75125).</title>
        <authorList>
            <person name="Xiao M."/>
        </authorList>
    </citation>
    <scope>NUCLEOTIDE SEQUENCE [LARGE SCALE GENOMIC DNA]</scope>
    <source>
        <strain evidence="1 2">CICC 24913</strain>
    </source>
</reference>
<proteinExistence type="predicted"/>
<gene>
    <name evidence="1" type="ORF">MB824_01455</name>
</gene>
<accession>A0ABS9NKY4</accession>
<dbReference type="InterPro" id="IPR010352">
    <property type="entry name" value="DUF945"/>
</dbReference>
<organism evidence="1 2">
    <name type="scientific">Kingella pumchi</name>
    <dbReference type="NCBI Taxonomy" id="2779506"/>
    <lineage>
        <taxon>Bacteria</taxon>
        <taxon>Pseudomonadati</taxon>
        <taxon>Pseudomonadota</taxon>
        <taxon>Betaproteobacteria</taxon>
        <taxon>Neisseriales</taxon>
        <taxon>Neisseriaceae</taxon>
        <taxon>Kingella</taxon>
    </lineage>
</organism>
<evidence type="ECO:0000313" key="1">
    <source>
        <dbReference type="EMBL" id="MCG6503170.1"/>
    </source>
</evidence>